<evidence type="ECO:0000256" key="1">
    <source>
        <dbReference type="ARBA" id="ARBA00022490"/>
    </source>
</evidence>
<keyword evidence="4 6" id="KW-0808">Transferase</keyword>
<dbReference type="Pfam" id="PF00588">
    <property type="entry name" value="SpoU_methylase"/>
    <property type="match status" value="1"/>
</dbReference>
<dbReference type="SUPFAM" id="SSF55315">
    <property type="entry name" value="L30e-like"/>
    <property type="match status" value="1"/>
</dbReference>
<keyword evidence="2 6" id="KW-0698">rRNA processing</keyword>
<dbReference type="PANTHER" id="PTHR46429">
    <property type="entry name" value="23S RRNA (GUANOSINE-2'-O-)-METHYLTRANSFERASE RLMB"/>
    <property type="match status" value="1"/>
</dbReference>
<evidence type="ECO:0000256" key="6">
    <source>
        <dbReference type="HAMAP-Rule" id="MF_01887"/>
    </source>
</evidence>
<dbReference type="InterPro" id="IPR004441">
    <property type="entry name" value="rRNA_MeTrfase_TrmH"/>
</dbReference>
<dbReference type="SMART" id="SM00967">
    <property type="entry name" value="SpoU_sub_bind"/>
    <property type="match status" value="1"/>
</dbReference>
<feature type="binding site" evidence="6">
    <location>
        <position position="228"/>
    </location>
    <ligand>
        <name>S-adenosyl-L-methionine</name>
        <dbReference type="ChEBI" id="CHEBI:59789"/>
    </ligand>
</feature>
<evidence type="ECO:0000313" key="8">
    <source>
        <dbReference type="EMBL" id="QGT95608.1"/>
    </source>
</evidence>
<dbReference type="PANTHER" id="PTHR46429:SF1">
    <property type="entry name" value="23S RRNA (GUANOSINE-2'-O-)-METHYLTRANSFERASE RLMB"/>
    <property type="match status" value="1"/>
</dbReference>
<dbReference type="EMBL" id="CP032551">
    <property type="protein sequence ID" value="QGT95608.1"/>
    <property type="molecule type" value="Genomic_DNA"/>
</dbReference>
<comment type="function">
    <text evidence="6">Specifically methylates the ribose of guanosine 2251 in 23S rRNA.</text>
</comment>
<dbReference type="FunFam" id="3.40.1280.10:FF:000008">
    <property type="entry name" value="Group 3 RNA methyltransferase TrmH"/>
    <property type="match status" value="1"/>
</dbReference>
<dbReference type="Gene3D" id="3.40.1280.10">
    <property type="match status" value="1"/>
</dbReference>
<evidence type="ECO:0000313" key="9">
    <source>
        <dbReference type="Proteomes" id="UP000427820"/>
    </source>
</evidence>
<dbReference type="Pfam" id="PF08032">
    <property type="entry name" value="SpoU_sub_bind"/>
    <property type="match status" value="1"/>
</dbReference>
<comment type="subcellular location">
    <subcellularLocation>
        <location evidence="6">Cytoplasm</location>
    </subcellularLocation>
</comment>
<keyword evidence="9" id="KW-1185">Reference proteome</keyword>
<dbReference type="GO" id="GO:0005829">
    <property type="term" value="C:cytosol"/>
    <property type="evidence" value="ECO:0007669"/>
    <property type="project" value="TreeGrafter"/>
</dbReference>
<dbReference type="InterPro" id="IPR029064">
    <property type="entry name" value="Ribosomal_eL30-like_sf"/>
</dbReference>
<dbReference type="InterPro" id="IPR029026">
    <property type="entry name" value="tRNA_m1G_MTases_N"/>
</dbReference>
<evidence type="ECO:0000256" key="2">
    <source>
        <dbReference type="ARBA" id="ARBA00022552"/>
    </source>
</evidence>
<protein>
    <recommendedName>
        <fullName evidence="6">23S rRNA (guanosine-2'-O-)-methyltransferase RlmB</fullName>
        <ecNumber evidence="6">2.1.1.185</ecNumber>
    </recommendedName>
    <alternativeName>
        <fullName evidence="6">23S rRNA (guanosine2251 2'-O)-methyltransferase</fullName>
    </alternativeName>
    <alternativeName>
        <fullName evidence="6">23S rRNA Gm2251 2'-O-methyltransferase</fullName>
    </alternativeName>
</protein>
<organism evidence="8 9">
    <name type="scientific">Pseudidiomarina andamanensis</name>
    <dbReference type="NCBI Taxonomy" id="1940690"/>
    <lineage>
        <taxon>Bacteria</taxon>
        <taxon>Pseudomonadati</taxon>
        <taxon>Pseudomonadota</taxon>
        <taxon>Gammaproteobacteria</taxon>
        <taxon>Alteromonadales</taxon>
        <taxon>Idiomarinaceae</taxon>
        <taxon>Pseudidiomarina</taxon>
    </lineage>
</organism>
<evidence type="ECO:0000256" key="4">
    <source>
        <dbReference type="ARBA" id="ARBA00022679"/>
    </source>
</evidence>
<dbReference type="NCBIfam" id="TIGR00186">
    <property type="entry name" value="rRNA_methyl_3"/>
    <property type="match status" value="1"/>
</dbReference>
<keyword evidence="1 6" id="KW-0963">Cytoplasm</keyword>
<feature type="binding site" evidence="6">
    <location>
        <position position="199"/>
    </location>
    <ligand>
        <name>S-adenosyl-L-methionine</name>
        <dbReference type="ChEBI" id="CHEBI:59789"/>
    </ligand>
</feature>
<dbReference type="Proteomes" id="UP000427820">
    <property type="component" value="Chromosome"/>
</dbReference>
<comment type="similarity">
    <text evidence="6">Belongs to the class IV-like SAM-binding methyltransferase superfamily. RNA methyltransferase TrmH family. RlmB subfamily.</text>
</comment>
<evidence type="ECO:0000256" key="3">
    <source>
        <dbReference type="ARBA" id="ARBA00022603"/>
    </source>
</evidence>
<dbReference type="GO" id="GO:0003723">
    <property type="term" value="F:RNA binding"/>
    <property type="evidence" value="ECO:0007669"/>
    <property type="project" value="InterPro"/>
</dbReference>
<dbReference type="AlphaFoldDB" id="A0AA92ILP2"/>
<dbReference type="RefSeq" id="WP_156266828.1">
    <property type="nucleotide sequence ID" value="NZ_CP032551.1"/>
</dbReference>
<dbReference type="InterPro" id="IPR001537">
    <property type="entry name" value="SpoU_MeTrfase"/>
</dbReference>
<keyword evidence="5 6" id="KW-0949">S-adenosyl-L-methionine</keyword>
<evidence type="ECO:0000259" key="7">
    <source>
        <dbReference type="SMART" id="SM00967"/>
    </source>
</evidence>
<dbReference type="GO" id="GO:0070039">
    <property type="term" value="F:rRNA (guanosine-2'-O-)-methyltransferase activity"/>
    <property type="evidence" value="ECO:0007669"/>
    <property type="project" value="UniProtKB-UniRule"/>
</dbReference>
<dbReference type="HAMAP" id="MF_01887">
    <property type="entry name" value="23SrRNA_methyltr_B"/>
    <property type="match status" value="1"/>
</dbReference>
<accession>A0AA92ILP2</accession>
<dbReference type="EC" id="2.1.1.185" evidence="6"/>
<dbReference type="KEGG" id="panm:D3795_05225"/>
<feature type="domain" description="RNA 2-O ribose methyltransferase substrate binding" evidence="7">
    <location>
        <begin position="6"/>
        <end position="82"/>
    </location>
</feature>
<gene>
    <name evidence="6 8" type="primary">rlmB</name>
    <name evidence="8" type="ORF">D3795_05225</name>
</gene>
<evidence type="ECO:0000256" key="5">
    <source>
        <dbReference type="ARBA" id="ARBA00022691"/>
    </source>
</evidence>
<sequence>MSKKVTIFGMHSVRALLEQHPERLVEVFATRERQDKPLQLLVSQAQRLGLRVQFVPKATLDKKSEGGNHQGIAITALEAPQMTENDLDSLCEKAGGKALFLVLDGVTDPHNLGACLRTADASGVTAVIVPKDKSASITPVVRKVASGAAETVPFVQVTNLARTLRQLQDRQVWVIGTAGEATQELYAVDLKGPVAIVMGAEGDGMRRLTRETCDELIKIPLLGTVSSLNVSVATGVCLYEAVRQRHGV</sequence>
<dbReference type="Gene3D" id="3.30.1330.30">
    <property type="match status" value="1"/>
</dbReference>
<dbReference type="InterPro" id="IPR024915">
    <property type="entry name" value="23S_rRNA_MeTrfase_RlmB"/>
</dbReference>
<proteinExistence type="inferred from homology"/>
<feature type="binding site" evidence="6">
    <location>
        <position position="219"/>
    </location>
    <ligand>
        <name>S-adenosyl-L-methionine</name>
        <dbReference type="ChEBI" id="CHEBI:59789"/>
    </ligand>
</feature>
<dbReference type="CDD" id="cd18103">
    <property type="entry name" value="SpoU-like_RlmB"/>
    <property type="match status" value="1"/>
</dbReference>
<dbReference type="SUPFAM" id="SSF75217">
    <property type="entry name" value="alpha/beta knot"/>
    <property type="match status" value="1"/>
</dbReference>
<name>A0AA92ILP2_9GAMM</name>
<dbReference type="NCBIfam" id="NF008386">
    <property type="entry name" value="PRK11181.1"/>
    <property type="match status" value="1"/>
</dbReference>
<dbReference type="InterPro" id="IPR013123">
    <property type="entry name" value="SpoU_subst-bd"/>
</dbReference>
<reference evidence="8 9" key="1">
    <citation type="submission" date="2018-09" db="EMBL/GenBank/DDBJ databases">
        <title>Whole genome sequencing of Idiomarina andamanensis W-5T (LMG 29773T= JCM 31645T).</title>
        <authorList>
            <person name="Das S.K."/>
        </authorList>
    </citation>
    <scope>NUCLEOTIDE SEQUENCE [LARGE SCALE GENOMIC DNA]</scope>
    <source>
        <strain evidence="8 9">W-5T</strain>
    </source>
</reference>
<dbReference type="InterPro" id="IPR029028">
    <property type="entry name" value="Alpha/beta_knot_MTases"/>
</dbReference>
<comment type="catalytic activity">
    <reaction evidence="6">
        <text>guanosine(2251) in 23S rRNA + S-adenosyl-L-methionine = 2'-O-methylguanosine(2251) in 23S rRNA + S-adenosyl-L-homocysteine + H(+)</text>
        <dbReference type="Rhea" id="RHEA:24140"/>
        <dbReference type="Rhea" id="RHEA-COMP:10239"/>
        <dbReference type="Rhea" id="RHEA-COMP:10241"/>
        <dbReference type="ChEBI" id="CHEBI:15378"/>
        <dbReference type="ChEBI" id="CHEBI:57856"/>
        <dbReference type="ChEBI" id="CHEBI:59789"/>
        <dbReference type="ChEBI" id="CHEBI:74269"/>
        <dbReference type="ChEBI" id="CHEBI:74445"/>
        <dbReference type="EC" id="2.1.1.185"/>
    </reaction>
</comment>
<keyword evidence="3 6" id="KW-0489">Methyltransferase</keyword>